<organism evidence="9 10">
    <name type="scientific">Sphingomonas insulae</name>
    <dbReference type="NCBI Taxonomy" id="424800"/>
    <lineage>
        <taxon>Bacteria</taxon>
        <taxon>Pseudomonadati</taxon>
        <taxon>Pseudomonadota</taxon>
        <taxon>Alphaproteobacteria</taxon>
        <taxon>Sphingomonadales</taxon>
        <taxon>Sphingomonadaceae</taxon>
        <taxon>Sphingomonas</taxon>
    </lineage>
</organism>
<evidence type="ECO:0000256" key="4">
    <source>
        <dbReference type="ARBA" id="ARBA00023002"/>
    </source>
</evidence>
<evidence type="ECO:0000313" key="10">
    <source>
        <dbReference type="Proteomes" id="UP001500238"/>
    </source>
</evidence>
<gene>
    <name evidence="9" type="ORF">GCM10009102_16450</name>
</gene>
<dbReference type="Gene3D" id="1.10.760.10">
    <property type="entry name" value="Cytochrome c-like domain"/>
    <property type="match status" value="2"/>
</dbReference>
<dbReference type="Pfam" id="PF03150">
    <property type="entry name" value="CCP_MauG"/>
    <property type="match status" value="1"/>
</dbReference>
<keyword evidence="2 6" id="KW-0349">Heme</keyword>
<feature type="chain" id="PRO_5047005746" evidence="7">
    <location>
        <begin position="20"/>
        <end position="424"/>
    </location>
</feature>
<dbReference type="InterPro" id="IPR036909">
    <property type="entry name" value="Cyt_c-like_dom_sf"/>
</dbReference>
<dbReference type="RefSeq" id="WP_208403885.1">
    <property type="nucleotide sequence ID" value="NZ_BAAAES010000008.1"/>
</dbReference>
<protein>
    <submittedName>
        <fullName evidence="9">His-Xaa-Ser system-associated MauG-like protein</fullName>
    </submittedName>
</protein>
<reference evidence="10" key="1">
    <citation type="journal article" date="2019" name="Int. J. Syst. Evol. Microbiol.">
        <title>The Global Catalogue of Microorganisms (GCM) 10K type strain sequencing project: providing services to taxonomists for standard genome sequencing and annotation.</title>
        <authorList>
            <consortium name="The Broad Institute Genomics Platform"/>
            <consortium name="The Broad Institute Genome Sequencing Center for Infectious Disease"/>
            <person name="Wu L."/>
            <person name="Ma J."/>
        </authorList>
    </citation>
    <scope>NUCLEOTIDE SEQUENCE [LARGE SCALE GENOMIC DNA]</scope>
    <source>
        <strain evidence="10">JCM 14603</strain>
    </source>
</reference>
<dbReference type="NCBIfam" id="TIGR03981">
    <property type="entry name" value="SAM_quin_mod"/>
    <property type="match status" value="1"/>
</dbReference>
<keyword evidence="5 6" id="KW-0408">Iron</keyword>
<name>A0ABP3SYW4_9SPHN</name>
<evidence type="ECO:0000313" key="9">
    <source>
        <dbReference type="EMBL" id="GAA0667170.1"/>
    </source>
</evidence>
<keyword evidence="4" id="KW-0560">Oxidoreductase</keyword>
<evidence type="ECO:0000256" key="5">
    <source>
        <dbReference type="ARBA" id="ARBA00023004"/>
    </source>
</evidence>
<keyword evidence="3 6" id="KW-0479">Metal-binding</keyword>
<comment type="subcellular location">
    <subcellularLocation>
        <location evidence="1">Cell envelope</location>
    </subcellularLocation>
</comment>
<dbReference type="PROSITE" id="PS51007">
    <property type="entry name" value="CYTC"/>
    <property type="match status" value="1"/>
</dbReference>
<keyword evidence="10" id="KW-1185">Reference proteome</keyword>
<dbReference type="InterPro" id="IPR051395">
    <property type="entry name" value="Cytochrome_c_Peroxidase/MauG"/>
</dbReference>
<evidence type="ECO:0000256" key="2">
    <source>
        <dbReference type="ARBA" id="ARBA00022617"/>
    </source>
</evidence>
<evidence type="ECO:0000256" key="6">
    <source>
        <dbReference type="PROSITE-ProRule" id="PRU00433"/>
    </source>
</evidence>
<dbReference type="InterPro" id="IPR023893">
    <property type="entry name" value="MauG-like"/>
</dbReference>
<feature type="signal peptide" evidence="7">
    <location>
        <begin position="1"/>
        <end position="19"/>
    </location>
</feature>
<dbReference type="PANTHER" id="PTHR30600">
    <property type="entry name" value="CYTOCHROME C PEROXIDASE-RELATED"/>
    <property type="match status" value="1"/>
</dbReference>
<dbReference type="InterPro" id="IPR009056">
    <property type="entry name" value="Cyt_c-like_dom"/>
</dbReference>
<keyword evidence="7" id="KW-0732">Signal</keyword>
<feature type="domain" description="Cytochrome c" evidence="8">
    <location>
        <begin position="278"/>
        <end position="423"/>
    </location>
</feature>
<dbReference type="Proteomes" id="UP001500238">
    <property type="component" value="Unassembled WGS sequence"/>
</dbReference>
<dbReference type="EMBL" id="BAAAES010000008">
    <property type="protein sequence ID" value="GAA0667170.1"/>
    <property type="molecule type" value="Genomic_DNA"/>
</dbReference>
<sequence length="424" mass="45761">MRYASNLTLAVSSALFAVAVLVACGRSDESGSAASTFTDPPATDAMRLGALRKAALANGFVRASELAVPVVPARHDVGRLIFASPIMSLNGRISCQDCHLDQFGSADGLPNAIGVGGEGAGAARLHSGGRILPRNVLPFWGRGSRGFDTFFWDGRVQKVDGRVVSQFGVHAPSTDPMIVAAHLPSVEVREMVTDTPQIRDGLMSEDVGAAASIQSTLASRFAADPAIGPKLAAAYGLPRDRVSFREVTDALASFIRFNFRIRPTRFERFVHDGGSLSRREMAGGVLFYGRGRCAACHGGPYFSDMKFHSVAFPQAGFGKNGFGVDEGRYNTTLNPKDRFLFRTPPLYNVAKTAPYSHSGSVVRLEDAIVAHFDPLRLVDTREMTVRERSDLYARLGTASRETLPSALTDEEVRQLAAFLRTLSF</sequence>
<evidence type="ECO:0000256" key="3">
    <source>
        <dbReference type="ARBA" id="ARBA00022723"/>
    </source>
</evidence>
<dbReference type="PROSITE" id="PS51257">
    <property type="entry name" value="PROKAR_LIPOPROTEIN"/>
    <property type="match status" value="1"/>
</dbReference>
<comment type="caution">
    <text evidence="9">The sequence shown here is derived from an EMBL/GenBank/DDBJ whole genome shotgun (WGS) entry which is preliminary data.</text>
</comment>
<dbReference type="InterPro" id="IPR004852">
    <property type="entry name" value="Di-haem_cyt_c_peroxidsae"/>
</dbReference>
<accession>A0ABP3SYW4</accession>
<evidence type="ECO:0000256" key="1">
    <source>
        <dbReference type="ARBA" id="ARBA00004196"/>
    </source>
</evidence>
<evidence type="ECO:0000259" key="8">
    <source>
        <dbReference type="PROSITE" id="PS51007"/>
    </source>
</evidence>
<proteinExistence type="predicted"/>
<dbReference type="SUPFAM" id="SSF46626">
    <property type="entry name" value="Cytochrome c"/>
    <property type="match status" value="2"/>
</dbReference>
<evidence type="ECO:0000256" key="7">
    <source>
        <dbReference type="SAM" id="SignalP"/>
    </source>
</evidence>